<dbReference type="SUPFAM" id="SSF52402">
    <property type="entry name" value="Adenine nucleotide alpha hydrolases-like"/>
    <property type="match status" value="1"/>
</dbReference>
<dbReference type="CDD" id="cd00293">
    <property type="entry name" value="USP-like"/>
    <property type="match status" value="1"/>
</dbReference>
<dbReference type="Gene3D" id="3.40.50.620">
    <property type="entry name" value="HUPs"/>
    <property type="match status" value="1"/>
</dbReference>
<dbReference type="InterPro" id="IPR014729">
    <property type="entry name" value="Rossmann-like_a/b/a_fold"/>
</dbReference>
<dbReference type="RefSeq" id="WP_128323830.1">
    <property type="nucleotide sequence ID" value="NZ_QJRG01000044.1"/>
</dbReference>
<dbReference type="OrthoDB" id="5781119at2"/>
<comment type="caution">
    <text evidence="3">The sequence shown here is derived from an EMBL/GenBank/DDBJ whole genome shotgun (WGS) entry which is preliminary data.</text>
</comment>
<dbReference type="PANTHER" id="PTHR46268:SF15">
    <property type="entry name" value="UNIVERSAL STRESS PROTEIN HP_0031"/>
    <property type="match status" value="1"/>
</dbReference>
<dbReference type="PANTHER" id="PTHR46268">
    <property type="entry name" value="STRESS RESPONSE PROTEIN NHAX"/>
    <property type="match status" value="1"/>
</dbReference>
<dbReference type="InterPro" id="IPR006015">
    <property type="entry name" value="Universal_stress_UspA"/>
</dbReference>
<name>A0A443ZRW8_9PSED</name>
<protein>
    <submittedName>
        <fullName evidence="3">Universal stress protein</fullName>
    </submittedName>
</protein>
<evidence type="ECO:0000259" key="2">
    <source>
        <dbReference type="Pfam" id="PF00582"/>
    </source>
</evidence>
<dbReference type="InterPro" id="IPR006016">
    <property type="entry name" value="UspA"/>
</dbReference>
<reference evidence="3 4" key="1">
    <citation type="submission" date="2018-06" db="EMBL/GenBank/DDBJ databases">
        <title>Bacteria isolated from soil of Wuhan.</title>
        <authorList>
            <person name="Wei X."/>
            <person name="Chunhua H."/>
        </authorList>
    </citation>
    <scope>NUCLEOTIDE SEQUENCE [LARGE SCALE GENOMIC DNA]</scope>
    <source>
        <strain evidence="4">xwS2</strain>
    </source>
</reference>
<feature type="domain" description="UspA" evidence="2">
    <location>
        <begin position="1"/>
        <end position="141"/>
    </location>
</feature>
<dbReference type="Pfam" id="PF00582">
    <property type="entry name" value="Usp"/>
    <property type="match status" value="1"/>
</dbReference>
<proteinExistence type="inferred from homology"/>
<gene>
    <name evidence="3" type="ORF">DM813_13300</name>
</gene>
<comment type="similarity">
    <text evidence="1">Belongs to the universal stress protein A family.</text>
</comment>
<evidence type="ECO:0000313" key="4">
    <source>
        <dbReference type="Proteomes" id="UP000288983"/>
    </source>
</evidence>
<dbReference type="PRINTS" id="PR01438">
    <property type="entry name" value="UNVRSLSTRESS"/>
</dbReference>
<organism evidence="3 4">
    <name type="scientific">Pseudomonas alkylphenolica</name>
    <dbReference type="NCBI Taxonomy" id="237609"/>
    <lineage>
        <taxon>Bacteria</taxon>
        <taxon>Pseudomonadati</taxon>
        <taxon>Pseudomonadota</taxon>
        <taxon>Gammaproteobacteria</taxon>
        <taxon>Pseudomonadales</taxon>
        <taxon>Pseudomonadaceae</taxon>
        <taxon>Pseudomonas</taxon>
    </lineage>
</organism>
<dbReference type="Proteomes" id="UP000288983">
    <property type="component" value="Unassembled WGS sequence"/>
</dbReference>
<evidence type="ECO:0000256" key="1">
    <source>
        <dbReference type="ARBA" id="ARBA00008791"/>
    </source>
</evidence>
<sequence length="152" mass="16603">MTRTVLIAIDGSSACHGLLELARQYCRAEVHPLQVVLAIDSAFALSEIGAYEQQEFPAASDEQRHAEQALHSAVQQLRALGFDAEGRLVQGDPVTAIVSEARRLDCTLIIMGHRHLNRLGRLLDPSISSKVIDQVSCPVLVDSRQPERLSPA</sequence>
<dbReference type="EMBL" id="QJRG01000044">
    <property type="protein sequence ID" value="RWU22158.1"/>
    <property type="molecule type" value="Genomic_DNA"/>
</dbReference>
<dbReference type="AlphaFoldDB" id="A0A443ZRW8"/>
<evidence type="ECO:0000313" key="3">
    <source>
        <dbReference type="EMBL" id="RWU22158.1"/>
    </source>
</evidence>
<accession>A0A443ZRW8</accession>